<evidence type="ECO:0000313" key="5">
    <source>
        <dbReference type="Proteomes" id="UP000054248"/>
    </source>
</evidence>
<dbReference type="GO" id="GO:0005524">
    <property type="term" value="F:ATP binding"/>
    <property type="evidence" value="ECO:0007669"/>
    <property type="project" value="UniProtKB-KW"/>
</dbReference>
<evidence type="ECO:0000313" key="4">
    <source>
        <dbReference type="EMBL" id="KIO20744.1"/>
    </source>
</evidence>
<keyword evidence="1" id="KW-0547">Nucleotide-binding</keyword>
<name>A0A0C3Q9R0_9AGAM</name>
<dbReference type="InterPro" id="IPR001245">
    <property type="entry name" value="Ser-Thr/Tyr_kinase_cat_dom"/>
</dbReference>
<reference evidence="4 5" key="1">
    <citation type="submission" date="2014-04" db="EMBL/GenBank/DDBJ databases">
        <authorList>
            <consortium name="DOE Joint Genome Institute"/>
            <person name="Kuo A."/>
            <person name="Girlanda M."/>
            <person name="Perotto S."/>
            <person name="Kohler A."/>
            <person name="Nagy L.G."/>
            <person name="Floudas D."/>
            <person name="Copeland A."/>
            <person name="Barry K.W."/>
            <person name="Cichocki N."/>
            <person name="Veneault-Fourrey C."/>
            <person name="LaButti K."/>
            <person name="Lindquist E.A."/>
            <person name="Lipzen A."/>
            <person name="Lundell T."/>
            <person name="Morin E."/>
            <person name="Murat C."/>
            <person name="Sun H."/>
            <person name="Tunlid A."/>
            <person name="Henrissat B."/>
            <person name="Grigoriev I.V."/>
            <person name="Hibbett D.S."/>
            <person name="Martin F."/>
            <person name="Nordberg H.P."/>
            <person name="Cantor M.N."/>
            <person name="Hua S.X."/>
        </authorList>
    </citation>
    <scope>NUCLEOTIDE SEQUENCE [LARGE SCALE GENOMIC DNA]</scope>
    <source>
        <strain evidence="4 5">MUT 4182</strain>
    </source>
</reference>
<gene>
    <name evidence="4" type="ORF">M407DRAFT_29638</name>
</gene>
<dbReference type="Proteomes" id="UP000054248">
    <property type="component" value="Unassembled WGS sequence"/>
</dbReference>
<evidence type="ECO:0000256" key="2">
    <source>
        <dbReference type="ARBA" id="ARBA00022840"/>
    </source>
</evidence>
<dbReference type="Pfam" id="PF07714">
    <property type="entry name" value="PK_Tyr_Ser-Thr"/>
    <property type="match status" value="1"/>
</dbReference>
<dbReference type="InterPro" id="IPR011009">
    <property type="entry name" value="Kinase-like_dom_sf"/>
</dbReference>
<dbReference type="AlphaFoldDB" id="A0A0C3Q9R0"/>
<dbReference type="EMBL" id="KN823163">
    <property type="protein sequence ID" value="KIO20744.1"/>
    <property type="molecule type" value="Genomic_DNA"/>
</dbReference>
<evidence type="ECO:0000259" key="3">
    <source>
        <dbReference type="PROSITE" id="PS50011"/>
    </source>
</evidence>
<reference evidence="5" key="2">
    <citation type="submission" date="2015-01" db="EMBL/GenBank/DDBJ databases">
        <title>Evolutionary Origins and Diversification of the Mycorrhizal Mutualists.</title>
        <authorList>
            <consortium name="DOE Joint Genome Institute"/>
            <consortium name="Mycorrhizal Genomics Consortium"/>
            <person name="Kohler A."/>
            <person name="Kuo A."/>
            <person name="Nagy L.G."/>
            <person name="Floudas D."/>
            <person name="Copeland A."/>
            <person name="Barry K.W."/>
            <person name="Cichocki N."/>
            <person name="Veneault-Fourrey C."/>
            <person name="LaButti K."/>
            <person name="Lindquist E.A."/>
            <person name="Lipzen A."/>
            <person name="Lundell T."/>
            <person name="Morin E."/>
            <person name="Murat C."/>
            <person name="Riley R."/>
            <person name="Ohm R."/>
            <person name="Sun H."/>
            <person name="Tunlid A."/>
            <person name="Henrissat B."/>
            <person name="Grigoriev I.V."/>
            <person name="Hibbett D.S."/>
            <person name="Martin F."/>
        </authorList>
    </citation>
    <scope>NUCLEOTIDE SEQUENCE [LARGE SCALE GENOMIC DNA]</scope>
    <source>
        <strain evidence="5">MUT 4182</strain>
    </source>
</reference>
<dbReference type="GO" id="GO:0004672">
    <property type="term" value="F:protein kinase activity"/>
    <property type="evidence" value="ECO:0007669"/>
    <property type="project" value="InterPro"/>
</dbReference>
<evidence type="ECO:0000256" key="1">
    <source>
        <dbReference type="ARBA" id="ARBA00022741"/>
    </source>
</evidence>
<sequence>MTENVSENEQVHRQIISQPSVIDEEAMPRLRICPGKVLESLAHLRIDRIRIKPIESQAPKTGAKADVEAAILTSAQPSNSSEPDVTEYVAVKKLRFDSETDDDRALAPFAHEVGLLNDLSHPNVVRIVGFVQDVDTGVAWLVFTWEKNGNLREFVRSANWELPERISLIYDVATGLSYLHGRSPPICHGDLKSLNILVNSENRAVITDFGSARSIDSATEASH</sequence>
<dbReference type="PROSITE" id="PS50011">
    <property type="entry name" value="PROTEIN_KINASE_DOM"/>
    <property type="match status" value="1"/>
</dbReference>
<feature type="domain" description="Protein kinase" evidence="3">
    <location>
        <begin position="53"/>
        <end position="223"/>
    </location>
</feature>
<dbReference type="HOGENOM" id="CLU_000288_7_13_1"/>
<dbReference type="InterPro" id="IPR008271">
    <property type="entry name" value="Ser/Thr_kinase_AS"/>
</dbReference>
<dbReference type="PANTHER" id="PTHR27001">
    <property type="entry name" value="OS01G0253100 PROTEIN"/>
    <property type="match status" value="1"/>
</dbReference>
<dbReference type="SUPFAM" id="SSF56112">
    <property type="entry name" value="Protein kinase-like (PK-like)"/>
    <property type="match status" value="1"/>
</dbReference>
<keyword evidence="2" id="KW-0067">ATP-binding</keyword>
<dbReference type="OrthoDB" id="4062651at2759"/>
<accession>A0A0C3Q9R0</accession>
<dbReference type="PROSITE" id="PS00108">
    <property type="entry name" value="PROTEIN_KINASE_ST"/>
    <property type="match status" value="1"/>
</dbReference>
<dbReference type="InterPro" id="IPR000719">
    <property type="entry name" value="Prot_kinase_dom"/>
</dbReference>
<protein>
    <recommendedName>
        <fullName evidence="3">Protein kinase domain-containing protein</fullName>
    </recommendedName>
</protein>
<dbReference type="Gene3D" id="1.10.510.10">
    <property type="entry name" value="Transferase(Phosphotransferase) domain 1"/>
    <property type="match status" value="1"/>
</dbReference>
<dbReference type="GO" id="GO:0005886">
    <property type="term" value="C:plasma membrane"/>
    <property type="evidence" value="ECO:0007669"/>
    <property type="project" value="TreeGrafter"/>
</dbReference>
<organism evidence="4 5">
    <name type="scientific">Tulasnella calospora MUT 4182</name>
    <dbReference type="NCBI Taxonomy" id="1051891"/>
    <lineage>
        <taxon>Eukaryota</taxon>
        <taxon>Fungi</taxon>
        <taxon>Dikarya</taxon>
        <taxon>Basidiomycota</taxon>
        <taxon>Agaricomycotina</taxon>
        <taxon>Agaricomycetes</taxon>
        <taxon>Cantharellales</taxon>
        <taxon>Tulasnellaceae</taxon>
        <taxon>Tulasnella</taxon>
    </lineage>
</organism>
<proteinExistence type="predicted"/>
<dbReference type="PANTHER" id="PTHR27001:SF931">
    <property type="entry name" value="OS11G0664100 PROTEIN"/>
    <property type="match status" value="1"/>
</dbReference>
<keyword evidence="5" id="KW-1185">Reference proteome</keyword>
<dbReference type="SMART" id="SM00220">
    <property type="entry name" value="S_TKc"/>
    <property type="match status" value="1"/>
</dbReference>